<dbReference type="Proteomes" id="UP001221898">
    <property type="component" value="Unassembled WGS sequence"/>
</dbReference>
<evidence type="ECO:0000256" key="1">
    <source>
        <dbReference type="SAM" id="MobiDB-lite"/>
    </source>
</evidence>
<dbReference type="AlphaFoldDB" id="A0AAD7WSD5"/>
<feature type="compositionally biased region" description="Basic and acidic residues" evidence="1">
    <location>
        <begin position="1"/>
        <end position="11"/>
    </location>
</feature>
<evidence type="ECO:0000313" key="3">
    <source>
        <dbReference type="Proteomes" id="UP001221898"/>
    </source>
</evidence>
<protein>
    <submittedName>
        <fullName evidence="2">Uncharacterized protein</fullName>
    </submittedName>
</protein>
<proteinExistence type="predicted"/>
<accession>A0AAD7WSD5</accession>
<comment type="caution">
    <text evidence="2">The sequence shown here is derived from an EMBL/GenBank/DDBJ whole genome shotgun (WGS) entry which is preliminary data.</text>
</comment>
<evidence type="ECO:0000313" key="2">
    <source>
        <dbReference type="EMBL" id="KAJ8407502.1"/>
    </source>
</evidence>
<name>A0AAD7WSD5_9TELE</name>
<organism evidence="2 3">
    <name type="scientific">Aldrovandia affinis</name>
    <dbReference type="NCBI Taxonomy" id="143900"/>
    <lineage>
        <taxon>Eukaryota</taxon>
        <taxon>Metazoa</taxon>
        <taxon>Chordata</taxon>
        <taxon>Craniata</taxon>
        <taxon>Vertebrata</taxon>
        <taxon>Euteleostomi</taxon>
        <taxon>Actinopterygii</taxon>
        <taxon>Neopterygii</taxon>
        <taxon>Teleostei</taxon>
        <taxon>Notacanthiformes</taxon>
        <taxon>Halosauridae</taxon>
        <taxon>Aldrovandia</taxon>
    </lineage>
</organism>
<keyword evidence="3" id="KW-1185">Reference proteome</keyword>
<feature type="region of interest" description="Disordered" evidence="1">
    <location>
        <begin position="1"/>
        <end position="56"/>
    </location>
</feature>
<gene>
    <name evidence="2" type="ORF">AAFF_G00273590</name>
</gene>
<dbReference type="EMBL" id="JAINUG010000038">
    <property type="protein sequence ID" value="KAJ8407502.1"/>
    <property type="molecule type" value="Genomic_DNA"/>
</dbReference>
<sequence>MTRKGRTEARRVLVPPWPVRTPPPWSSHGPQETPGPANAVLMISPPHHRAPLNNGHGRILDRWRATDNAGISKKLNS</sequence>
<feature type="compositionally biased region" description="Pro residues" evidence="1">
    <location>
        <begin position="15"/>
        <end position="25"/>
    </location>
</feature>
<reference evidence="2" key="1">
    <citation type="journal article" date="2023" name="Science">
        <title>Genome structures resolve the early diversification of teleost fishes.</title>
        <authorList>
            <person name="Parey E."/>
            <person name="Louis A."/>
            <person name="Montfort J."/>
            <person name="Bouchez O."/>
            <person name="Roques C."/>
            <person name="Iampietro C."/>
            <person name="Lluch J."/>
            <person name="Castinel A."/>
            <person name="Donnadieu C."/>
            <person name="Desvignes T."/>
            <person name="Floi Bucao C."/>
            <person name="Jouanno E."/>
            <person name="Wen M."/>
            <person name="Mejri S."/>
            <person name="Dirks R."/>
            <person name="Jansen H."/>
            <person name="Henkel C."/>
            <person name="Chen W.J."/>
            <person name="Zahm M."/>
            <person name="Cabau C."/>
            <person name="Klopp C."/>
            <person name="Thompson A.W."/>
            <person name="Robinson-Rechavi M."/>
            <person name="Braasch I."/>
            <person name="Lecointre G."/>
            <person name="Bobe J."/>
            <person name="Postlethwait J.H."/>
            <person name="Berthelot C."/>
            <person name="Roest Crollius H."/>
            <person name="Guiguen Y."/>
        </authorList>
    </citation>
    <scope>NUCLEOTIDE SEQUENCE</scope>
    <source>
        <strain evidence="2">NC1722</strain>
    </source>
</reference>